<dbReference type="AlphaFoldDB" id="A0AAJ5D653"/>
<gene>
    <name evidence="3" type="ORF">NCTC10894_02439</name>
</gene>
<dbReference type="RefSeq" id="WP_147282534.1">
    <property type="nucleotide sequence ID" value="NZ_BAAAEC010000025.1"/>
</dbReference>
<reference evidence="3 4" key="1">
    <citation type="submission" date="2018-06" db="EMBL/GenBank/DDBJ databases">
        <authorList>
            <consortium name="Pathogen Informatics"/>
            <person name="Doyle S."/>
        </authorList>
    </citation>
    <scope>NUCLEOTIDE SEQUENCE [LARGE SCALE GENOMIC DNA]</scope>
    <source>
        <strain evidence="3 4">NCTC10894</strain>
    </source>
</reference>
<feature type="region of interest" description="Disordered" evidence="1">
    <location>
        <begin position="1"/>
        <end position="28"/>
    </location>
</feature>
<organism evidence="3 4">
    <name type="scientific">Ralstonia mannitolilytica</name>
    <dbReference type="NCBI Taxonomy" id="105219"/>
    <lineage>
        <taxon>Bacteria</taxon>
        <taxon>Pseudomonadati</taxon>
        <taxon>Pseudomonadota</taxon>
        <taxon>Betaproteobacteria</taxon>
        <taxon>Burkholderiales</taxon>
        <taxon>Burkholderiaceae</taxon>
        <taxon>Ralstonia</taxon>
    </lineage>
</organism>
<name>A0AAJ5D653_9RALS</name>
<evidence type="ECO:0000256" key="1">
    <source>
        <dbReference type="SAM" id="MobiDB-lite"/>
    </source>
</evidence>
<evidence type="ECO:0000313" key="4">
    <source>
        <dbReference type="Proteomes" id="UP000255008"/>
    </source>
</evidence>
<proteinExistence type="predicted"/>
<feature type="transmembrane region" description="Helical" evidence="2">
    <location>
        <begin position="35"/>
        <end position="55"/>
    </location>
</feature>
<accession>A0AAJ5D653</accession>
<keyword evidence="2" id="KW-0812">Transmembrane</keyword>
<evidence type="ECO:0000313" key="3">
    <source>
        <dbReference type="EMBL" id="SUD98064.1"/>
    </source>
</evidence>
<sequence>MRKKRKKRIGNTGAGSSTQPQRDNERKSKGFAGSWKFLVGSGISALLATGAYQYLVGDVSLEFVQALNRGYEFQLKNATPSDKVVKRFRVSAPSQQLVYHTTQDLYANITPDGKVELPGGNINYIPAAAYEELDGQKILANSEKKFRLPPLSDRPWMEPDAAIFSIQYEIESSNPILSSLEHALTWIGLRSTLVTVKYLVVSNYWIPTTSNSPGEAMRIFCRDNHGLASASICRGYD</sequence>
<comment type="caution">
    <text evidence="3">The sequence shown here is derived from an EMBL/GenBank/DDBJ whole genome shotgun (WGS) entry which is preliminary data.</text>
</comment>
<keyword evidence="2" id="KW-0472">Membrane</keyword>
<dbReference type="EMBL" id="UGVE01000001">
    <property type="protein sequence ID" value="SUD98064.1"/>
    <property type="molecule type" value="Genomic_DNA"/>
</dbReference>
<evidence type="ECO:0000256" key="2">
    <source>
        <dbReference type="SAM" id="Phobius"/>
    </source>
</evidence>
<dbReference type="Proteomes" id="UP000255008">
    <property type="component" value="Unassembled WGS sequence"/>
</dbReference>
<keyword evidence="2" id="KW-1133">Transmembrane helix</keyword>
<protein>
    <submittedName>
        <fullName evidence="3">Uncharacterized protein</fullName>
    </submittedName>
</protein>